<reference evidence="1 2" key="3">
    <citation type="submission" date="2019-11" db="EMBL/GenBank/DDBJ databases">
        <title>A de novo genome assembly of a pear dwarfing rootstock.</title>
        <authorList>
            <person name="Wang F."/>
            <person name="Wang J."/>
            <person name="Li S."/>
            <person name="Zhang Y."/>
            <person name="Fang M."/>
            <person name="Ma L."/>
            <person name="Zhao Y."/>
            <person name="Jiang S."/>
        </authorList>
    </citation>
    <scope>NUCLEOTIDE SEQUENCE [LARGE SCALE GENOMIC DNA]</scope>
    <source>
        <strain evidence="1">S2</strain>
        <tissue evidence="1">Leaf</tissue>
    </source>
</reference>
<comment type="caution">
    <text evidence="1">The sequence shown here is derived from an EMBL/GenBank/DDBJ whole genome shotgun (WGS) entry which is preliminary data.</text>
</comment>
<reference evidence="1 2" key="1">
    <citation type="submission" date="2019-09" db="EMBL/GenBank/DDBJ databases">
        <authorList>
            <person name="Ou C."/>
        </authorList>
    </citation>
    <scope>NUCLEOTIDE SEQUENCE [LARGE SCALE GENOMIC DNA]</scope>
    <source>
        <strain evidence="1">S2</strain>
        <tissue evidence="1">Leaf</tissue>
    </source>
</reference>
<reference evidence="2" key="2">
    <citation type="submission" date="2019-10" db="EMBL/GenBank/DDBJ databases">
        <title>A de novo genome assembly of a pear dwarfing rootstock.</title>
        <authorList>
            <person name="Wang F."/>
            <person name="Wang J."/>
            <person name="Li S."/>
            <person name="Zhang Y."/>
            <person name="Fang M."/>
            <person name="Ma L."/>
            <person name="Zhao Y."/>
            <person name="Jiang S."/>
        </authorList>
    </citation>
    <scope>NUCLEOTIDE SEQUENCE [LARGE SCALE GENOMIC DNA]</scope>
</reference>
<dbReference type="AlphaFoldDB" id="A0A5N5HC63"/>
<sequence length="141" mass="16512">MEAAAGVCFGRHGVGESAMEIREKANRQRIAATELGRALAERKRMRRRLLPQLQQTPTTTPSRSWLPEIQGCCMHLVSKIGCRRSLSRRQNKTQSRRTCNFRVFRWTWWVGVQDKEEEGVGRGMMEIERGSRRRRFTIFNF</sequence>
<accession>A0A5N5HC63</accession>
<dbReference type="Proteomes" id="UP000327157">
    <property type="component" value="Chromosome 16"/>
</dbReference>
<protein>
    <submittedName>
        <fullName evidence="1">Long chain acyl-CoA synthetase 1</fullName>
    </submittedName>
</protein>
<gene>
    <name evidence="1" type="ORF">D8674_016878</name>
</gene>
<evidence type="ECO:0000313" key="2">
    <source>
        <dbReference type="Proteomes" id="UP000327157"/>
    </source>
</evidence>
<proteinExistence type="predicted"/>
<evidence type="ECO:0000313" key="1">
    <source>
        <dbReference type="EMBL" id="KAB2625218.1"/>
    </source>
</evidence>
<dbReference type="EMBL" id="SMOL01000160">
    <property type="protein sequence ID" value="KAB2625218.1"/>
    <property type="molecule type" value="Genomic_DNA"/>
</dbReference>
<keyword evidence="2" id="KW-1185">Reference proteome</keyword>
<organism evidence="1 2">
    <name type="scientific">Pyrus ussuriensis x Pyrus communis</name>
    <dbReference type="NCBI Taxonomy" id="2448454"/>
    <lineage>
        <taxon>Eukaryota</taxon>
        <taxon>Viridiplantae</taxon>
        <taxon>Streptophyta</taxon>
        <taxon>Embryophyta</taxon>
        <taxon>Tracheophyta</taxon>
        <taxon>Spermatophyta</taxon>
        <taxon>Magnoliopsida</taxon>
        <taxon>eudicotyledons</taxon>
        <taxon>Gunneridae</taxon>
        <taxon>Pentapetalae</taxon>
        <taxon>rosids</taxon>
        <taxon>fabids</taxon>
        <taxon>Rosales</taxon>
        <taxon>Rosaceae</taxon>
        <taxon>Amygdaloideae</taxon>
        <taxon>Maleae</taxon>
        <taxon>Pyrus</taxon>
    </lineage>
</organism>
<name>A0A5N5HC63_9ROSA</name>